<dbReference type="GO" id="GO:0036064">
    <property type="term" value="C:ciliary basal body"/>
    <property type="evidence" value="ECO:0007669"/>
    <property type="project" value="UniProtKB-ARBA"/>
</dbReference>
<dbReference type="FunFam" id="3.80.10.10:FF:000094">
    <property type="entry name" value="protein C21orf2 isoform X1"/>
    <property type="match status" value="1"/>
</dbReference>
<dbReference type="PANTHER" id="PTHR18849">
    <property type="entry name" value="LEUCINE RICH REPEAT PROTEIN"/>
    <property type="match status" value="1"/>
</dbReference>
<evidence type="ECO:0000256" key="3">
    <source>
        <dbReference type="ARBA" id="ARBA00053373"/>
    </source>
</evidence>
<evidence type="ECO:0000256" key="1">
    <source>
        <dbReference type="ARBA" id="ARBA00022614"/>
    </source>
</evidence>
<feature type="region of interest" description="Disordered" evidence="6">
    <location>
        <begin position="238"/>
        <end position="275"/>
    </location>
</feature>
<dbReference type="EMBL" id="CH473988">
    <property type="protein sequence ID" value="EDL97069.1"/>
    <property type="molecule type" value="Genomic_DNA"/>
</dbReference>
<name>A6JK53_RAT</name>
<dbReference type="Gene3D" id="3.80.10.10">
    <property type="entry name" value="Ribonuclease Inhibitor"/>
    <property type="match status" value="1"/>
</dbReference>
<evidence type="ECO:0000256" key="4">
    <source>
        <dbReference type="ARBA" id="ARBA00062587"/>
    </source>
</evidence>
<comment type="subunit">
    <text evidence="4">Found in a complex with CFAP410, NEK1 and SPATA7. Interacts with NEK1.</text>
</comment>
<evidence type="ECO:0000313" key="7">
    <source>
        <dbReference type="EMBL" id="EDL97069.1"/>
    </source>
</evidence>
<organism evidence="7 8">
    <name type="scientific">Rattus norvegicus</name>
    <name type="common">Rat</name>
    <dbReference type="NCBI Taxonomy" id="10116"/>
    <lineage>
        <taxon>Eukaryota</taxon>
        <taxon>Metazoa</taxon>
        <taxon>Chordata</taxon>
        <taxon>Craniata</taxon>
        <taxon>Vertebrata</taxon>
        <taxon>Euteleostomi</taxon>
        <taxon>Mammalia</taxon>
        <taxon>Eutheria</taxon>
        <taxon>Euarchontoglires</taxon>
        <taxon>Glires</taxon>
        <taxon>Rodentia</taxon>
        <taxon>Myomorpha</taxon>
        <taxon>Muroidea</taxon>
        <taxon>Muridae</taxon>
        <taxon>Murinae</taxon>
        <taxon>Rattus</taxon>
    </lineage>
</organism>
<protein>
    <recommendedName>
        <fullName evidence="5">Cilia- and flagella-associated protein 410</fullName>
    </recommendedName>
</protein>
<dbReference type="GO" id="GO:0097733">
    <property type="term" value="C:photoreceptor cell cilium"/>
    <property type="evidence" value="ECO:0007669"/>
    <property type="project" value="UniProtKB-ARBA"/>
</dbReference>
<sequence>MKLTRKMVLSRAKASELHSVRKLNCWGSQLTDISICREMPSLEVITLSVNSVSTLEPVRGCRRLSELYLRRNRIPSLNELFYLKDLPHLRVLWLAENPCCGASPHLYRMTVLRNLPHLQKLDNQAVTEEELTRALMEGDEITAAPSREGAGNGCPKPPYNLSSVGSATETSQRLLSYTEETEVQGQTASDQSPSFSPRDTMKNPKNRRVVRRHLCTPCLPGALLPAAKHPDRHIAAAAGAGHGGARDRPADCGQPATGTAQTGAPGRHGVTSHAPGSGPCYVLRKYSSAWKASLWVPSADAVAAGQADPSPVLRAGRDAAHQHGPWDLPAEASMPWAPSDPASGEDCTSHTLQ</sequence>
<accession>A6JK53</accession>
<dbReference type="SUPFAM" id="SSF52058">
    <property type="entry name" value="L domain-like"/>
    <property type="match status" value="1"/>
</dbReference>
<reference evidence="8" key="1">
    <citation type="submission" date="2005-09" db="EMBL/GenBank/DDBJ databases">
        <authorList>
            <person name="Mural R.J."/>
            <person name="Li P.W."/>
            <person name="Adams M.D."/>
            <person name="Amanatides P.G."/>
            <person name="Baden-Tillson H."/>
            <person name="Barnstead M."/>
            <person name="Chin S.H."/>
            <person name="Dew I."/>
            <person name="Evans C.A."/>
            <person name="Ferriera S."/>
            <person name="Flanigan M."/>
            <person name="Fosler C."/>
            <person name="Glodek A."/>
            <person name="Gu Z."/>
            <person name="Holt R.A."/>
            <person name="Jennings D."/>
            <person name="Kraft C.L."/>
            <person name="Lu F."/>
            <person name="Nguyen T."/>
            <person name="Nusskern D.R."/>
            <person name="Pfannkoch C.M."/>
            <person name="Sitter C."/>
            <person name="Sutton G.G."/>
            <person name="Venter J.C."/>
            <person name="Wang Z."/>
            <person name="Woodage T."/>
            <person name="Zheng X.H."/>
            <person name="Zhong F."/>
        </authorList>
    </citation>
    <scope>NUCLEOTIDE SEQUENCE [LARGE SCALE GENOMIC DNA]</scope>
    <source>
        <strain>BN</strain>
        <strain evidence="8">Sprague-Dawley</strain>
    </source>
</reference>
<evidence type="ECO:0000256" key="6">
    <source>
        <dbReference type="SAM" id="MobiDB-lite"/>
    </source>
</evidence>
<evidence type="ECO:0000313" key="8">
    <source>
        <dbReference type="Proteomes" id="UP000234681"/>
    </source>
</evidence>
<dbReference type="PANTHER" id="PTHR18849:SF0">
    <property type="entry name" value="CILIA- AND FLAGELLA-ASSOCIATED PROTEIN 410-RELATED"/>
    <property type="match status" value="1"/>
</dbReference>
<comment type="function">
    <text evidence="3">Plays a role in cilia formation and/or maintenance. Plays a role in the regulation of cell morphology and cytoskeletal organization. Involved in DNA damage repair.</text>
</comment>
<evidence type="ECO:0000256" key="2">
    <source>
        <dbReference type="ARBA" id="ARBA00022737"/>
    </source>
</evidence>
<feature type="compositionally biased region" description="Polar residues" evidence="6">
    <location>
        <begin position="183"/>
        <end position="197"/>
    </location>
</feature>
<feature type="region of interest" description="Disordered" evidence="6">
    <location>
        <begin position="144"/>
        <end position="208"/>
    </location>
</feature>
<dbReference type="Proteomes" id="UP000234681">
    <property type="component" value="Chromosome 20"/>
</dbReference>
<keyword evidence="2" id="KW-0677">Repeat</keyword>
<dbReference type="PROSITE" id="PS51450">
    <property type="entry name" value="LRR"/>
    <property type="match status" value="1"/>
</dbReference>
<gene>
    <name evidence="7" type="primary">RGD1309594</name>
    <name evidence="7" type="ORF">rCG_61084</name>
</gene>
<dbReference type="AlphaFoldDB" id="A6JK53"/>
<feature type="compositionally biased region" description="Polar residues" evidence="6">
    <location>
        <begin position="160"/>
        <end position="175"/>
    </location>
</feature>
<dbReference type="InterPro" id="IPR032675">
    <property type="entry name" value="LRR_dom_sf"/>
</dbReference>
<keyword evidence="1" id="KW-0433">Leucine-rich repeat</keyword>
<evidence type="ECO:0000256" key="5">
    <source>
        <dbReference type="ARBA" id="ARBA00074183"/>
    </source>
</evidence>
<proteinExistence type="predicted"/>
<feature type="region of interest" description="Disordered" evidence="6">
    <location>
        <begin position="316"/>
        <end position="353"/>
    </location>
</feature>
<dbReference type="InterPro" id="IPR001611">
    <property type="entry name" value="Leu-rich_rpt"/>
</dbReference>